<reference evidence="1" key="1">
    <citation type="submission" date="2018-02" db="EMBL/GenBank/DDBJ databases">
        <title>Rhizophora mucronata_Transcriptome.</title>
        <authorList>
            <person name="Meera S.P."/>
            <person name="Sreeshan A."/>
            <person name="Augustine A."/>
        </authorList>
    </citation>
    <scope>NUCLEOTIDE SEQUENCE</scope>
    <source>
        <tissue evidence="1">Leaf</tissue>
    </source>
</reference>
<proteinExistence type="predicted"/>
<accession>A0A2P2N6X0</accession>
<organism evidence="1">
    <name type="scientific">Rhizophora mucronata</name>
    <name type="common">Asiatic mangrove</name>
    <dbReference type="NCBI Taxonomy" id="61149"/>
    <lineage>
        <taxon>Eukaryota</taxon>
        <taxon>Viridiplantae</taxon>
        <taxon>Streptophyta</taxon>
        <taxon>Embryophyta</taxon>
        <taxon>Tracheophyta</taxon>
        <taxon>Spermatophyta</taxon>
        <taxon>Magnoliopsida</taxon>
        <taxon>eudicotyledons</taxon>
        <taxon>Gunneridae</taxon>
        <taxon>Pentapetalae</taxon>
        <taxon>rosids</taxon>
        <taxon>fabids</taxon>
        <taxon>Malpighiales</taxon>
        <taxon>Rhizophoraceae</taxon>
        <taxon>Rhizophora</taxon>
    </lineage>
</organism>
<dbReference type="AlphaFoldDB" id="A0A2P2N6X0"/>
<name>A0A2P2N6X0_RHIMU</name>
<protein>
    <submittedName>
        <fullName evidence="1">Uncharacterized protein</fullName>
    </submittedName>
</protein>
<sequence length="22" mass="2585">MSFVIIRIKVILPTFTTRYASK</sequence>
<evidence type="ECO:0000313" key="1">
    <source>
        <dbReference type="EMBL" id="MBX38192.1"/>
    </source>
</evidence>
<dbReference type="EMBL" id="GGEC01057708">
    <property type="protein sequence ID" value="MBX38192.1"/>
    <property type="molecule type" value="Transcribed_RNA"/>
</dbReference>